<dbReference type="RefSeq" id="WP_114564937.1">
    <property type="nucleotide sequence ID" value="NZ_CP031088.1"/>
</dbReference>
<feature type="transmembrane region" description="Helical" evidence="1">
    <location>
        <begin position="68"/>
        <end position="90"/>
    </location>
</feature>
<keyword evidence="1" id="KW-0472">Membrane</keyword>
<keyword evidence="1" id="KW-1133">Transmembrane helix</keyword>
<feature type="transmembrane region" description="Helical" evidence="1">
    <location>
        <begin position="29"/>
        <end position="56"/>
    </location>
</feature>
<dbReference type="Proteomes" id="UP000253689">
    <property type="component" value="Chromosome"/>
</dbReference>
<dbReference type="AlphaFoldDB" id="A0A345DQ03"/>
<name>A0A345DQ03_9MOLU</name>
<dbReference type="EMBL" id="CP031088">
    <property type="protein sequence ID" value="AXF96291.1"/>
    <property type="molecule type" value="Genomic_DNA"/>
</dbReference>
<evidence type="ECO:0000313" key="3">
    <source>
        <dbReference type="Proteomes" id="UP000253689"/>
    </source>
</evidence>
<gene>
    <name evidence="2" type="ORF">SDAV_001324</name>
</gene>
<keyword evidence="1" id="KW-0812">Transmembrane</keyword>
<accession>A0A345DQ03</accession>
<sequence length="326" mass="38429">MINKKNIEKIKLTINQIYQKIIIKKNDKIVAWQGINLLCLLSLIFNFLLTIFNFVAAYNLHFTMRKAVFLPLGIVFLLITLINFILLIFVKKHQKRLINQLKINLNKTLLINIYNYIFKTIFKTLTISDISSQWTITPNNLPHLSDFKVNDNIIIGQYRGYNFNFGSINQATTTVVDNLQPNLIPKPYNLQYYRYLFLTITVPSLNDQNFEITRKNKYQKNNLIFDNFFWYDQTNTDLTLTLKNLILENMTTTKMIPNIKVTNQTWSFQLATSAINHSKDNYNSLLNIRITLNEKVMLKNILLMLKHDYEILQKGFVWLNLIAQKD</sequence>
<evidence type="ECO:0000313" key="2">
    <source>
        <dbReference type="EMBL" id="AXF96291.1"/>
    </source>
</evidence>
<evidence type="ECO:0000256" key="1">
    <source>
        <dbReference type="SAM" id="Phobius"/>
    </source>
</evidence>
<reference evidence="3" key="1">
    <citation type="submission" date="2018-07" db="EMBL/GenBank/DDBJ databases">
        <title>Complete Genome Sequence of Spiroplasma phoeniceum.</title>
        <authorList>
            <person name="Davis R.E."/>
            <person name="Shao J.Y."/>
            <person name="Zhao Y."/>
            <person name="Silver A."/>
            <person name="Stump z."/>
            <person name="Gasparich G."/>
        </authorList>
    </citation>
    <scope>NUCLEOTIDE SEQUENCE [LARGE SCALE GENOMIC DNA]</scope>
    <source>
        <strain evidence="3">P40</strain>
    </source>
</reference>
<proteinExistence type="predicted"/>
<protein>
    <submittedName>
        <fullName evidence="2">Uncharacterized protein</fullName>
    </submittedName>
</protein>
<dbReference type="KEGG" id="sphh:SDAV_001324"/>
<keyword evidence="3" id="KW-1185">Reference proteome</keyword>
<organism evidence="2 3">
    <name type="scientific">Spiroplasma phoeniceum P40</name>
    <dbReference type="NCBI Taxonomy" id="1276259"/>
    <lineage>
        <taxon>Bacteria</taxon>
        <taxon>Bacillati</taxon>
        <taxon>Mycoplasmatota</taxon>
        <taxon>Mollicutes</taxon>
        <taxon>Entomoplasmatales</taxon>
        <taxon>Spiroplasmataceae</taxon>
        <taxon>Spiroplasma</taxon>
    </lineage>
</organism>